<feature type="compositionally biased region" description="Polar residues" evidence="8">
    <location>
        <begin position="544"/>
        <end position="557"/>
    </location>
</feature>
<evidence type="ECO:0000256" key="2">
    <source>
        <dbReference type="ARBA" id="ARBA00009666"/>
    </source>
</evidence>
<evidence type="ECO:0000256" key="6">
    <source>
        <dbReference type="ARBA" id="ARBA00022927"/>
    </source>
</evidence>
<dbReference type="Proteomes" id="UP001458880">
    <property type="component" value="Unassembled WGS sequence"/>
</dbReference>
<dbReference type="SUPFAM" id="SSF48464">
    <property type="entry name" value="ENTH/VHS domain"/>
    <property type="match status" value="1"/>
</dbReference>
<dbReference type="CDD" id="cd11820">
    <property type="entry name" value="SH3_STAM"/>
    <property type="match status" value="1"/>
</dbReference>
<dbReference type="GO" id="GO:0043328">
    <property type="term" value="P:protein transport to vacuole involved in ubiquitin-dependent protein catabolic process via the multivesicular body sorting pathway"/>
    <property type="evidence" value="ECO:0007669"/>
    <property type="project" value="TreeGrafter"/>
</dbReference>
<dbReference type="CDD" id="cd21388">
    <property type="entry name" value="GAT_STAM"/>
    <property type="match status" value="1"/>
</dbReference>
<dbReference type="GO" id="GO:0043130">
    <property type="term" value="F:ubiquitin binding"/>
    <property type="evidence" value="ECO:0007669"/>
    <property type="project" value="InterPro"/>
</dbReference>
<sequence length="577" mass="63836">MGIFGGSTKYDTDVEKATNANNPAEDWSVIMDICDKAGRNTDEAKNYLKVILKRLGNSDPHVAIQAATLLDACVKNSGKTFHLEVASREFENDYTRLLAKSHPKVVQKLKESLKKWAEEDVFKNDPQLNLITSLYIKLKNDGVDFSTDTPTKKTITLSKDPNVVQSQEEEDQIAKAIELSLKDVSTSPRNYAPSVSSSLYPSTNLSSTVAVASSTPQKEPRKVRALYDFEAAEDNELTFTSGEVILVIDDSDPNWWKGSNHRGEGLFPSNFVTSDLNAEPEPETKKKPDFEEDIAKSNAAVMQLKDLDNVEINEEKIDRLQHLLHEADPTNSDKDTQEMQNLEREVNMMGPLIDTELERIDRKHAQLTQLSSDLVEALNLYHSLMPEPVIAVSKGPFGYSPGMQSMHPMYNGTIPSMLPPSMMGPPFSSIPPNQERPSFVTHPNMPMPHFPLPNHMMHQQQQQPPPPQQQHPIGSLQPIGGMLGNIPPHSMPAQSLPPGLHQPGGQQTQQPLHRMPPQTMPQGPFPLPPHGMPAFGPVHVPPNFSQSGPHVSATPVQNGPPAAHNPTYQQTSNTHIM</sequence>
<evidence type="ECO:0000313" key="11">
    <source>
        <dbReference type="EMBL" id="KAK9712456.1"/>
    </source>
</evidence>
<feature type="domain" description="VHS" evidence="10">
    <location>
        <begin position="17"/>
        <end position="146"/>
    </location>
</feature>
<dbReference type="Pfam" id="PF00790">
    <property type="entry name" value="VHS"/>
    <property type="match status" value="1"/>
</dbReference>
<evidence type="ECO:0000256" key="5">
    <source>
        <dbReference type="ARBA" id="ARBA00022753"/>
    </source>
</evidence>
<dbReference type="InterPro" id="IPR001452">
    <property type="entry name" value="SH3_domain"/>
</dbReference>
<proteinExistence type="inferred from homology"/>
<keyword evidence="6" id="KW-0653">Protein transport</keyword>
<feature type="domain" description="SH3" evidence="9">
    <location>
        <begin position="218"/>
        <end position="277"/>
    </location>
</feature>
<dbReference type="Gene3D" id="1.25.40.90">
    <property type="match status" value="1"/>
</dbReference>
<dbReference type="AlphaFoldDB" id="A0AAW1K3I2"/>
<dbReference type="SMART" id="SM00326">
    <property type="entry name" value="SH3"/>
    <property type="match status" value="1"/>
</dbReference>
<evidence type="ECO:0000256" key="4">
    <source>
        <dbReference type="ARBA" id="ARBA00022448"/>
    </source>
</evidence>
<dbReference type="SMART" id="SM00288">
    <property type="entry name" value="VHS"/>
    <property type="match status" value="1"/>
</dbReference>
<keyword evidence="4" id="KW-0813">Transport</keyword>
<dbReference type="GO" id="GO:0035091">
    <property type="term" value="F:phosphatidylinositol binding"/>
    <property type="evidence" value="ECO:0007669"/>
    <property type="project" value="InterPro"/>
</dbReference>
<dbReference type="PROSITE" id="PS50179">
    <property type="entry name" value="VHS"/>
    <property type="match status" value="1"/>
</dbReference>
<evidence type="ECO:0000313" key="12">
    <source>
        <dbReference type="Proteomes" id="UP001458880"/>
    </source>
</evidence>
<dbReference type="GO" id="GO:0033565">
    <property type="term" value="C:ESCRT-0 complex"/>
    <property type="evidence" value="ECO:0007669"/>
    <property type="project" value="TreeGrafter"/>
</dbReference>
<keyword evidence="3 7" id="KW-0728">SH3 domain</keyword>
<dbReference type="EMBL" id="JASPKY010000263">
    <property type="protein sequence ID" value="KAK9712456.1"/>
    <property type="molecule type" value="Genomic_DNA"/>
</dbReference>
<name>A0AAW1K3I2_POPJA</name>
<feature type="region of interest" description="Disordered" evidence="8">
    <location>
        <begin position="544"/>
        <end position="577"/>
    </location>
</feature>
<dbReference type="PROSITE" id="PS50002">
    <property type="entry name" value="SH3"/>
    <property type="match status" value="1"/>
</dbReference>
<dbReference type="PROSITE" id="PS50330">
    <property type="entry name" value="UIM"/>
    <property type="match status" value="1"/>
</dbReference>
<comment type="subcellular location">
    <subcellularLocation>
        <location evidence="1">Endosome</location>
    </subcellularLocation>
</comment>
<dbReference type="PANTHER" id="PTHR45929">
    <property type="entry name" value="JAK PATHWAY SIGNAL TRANSDUCTION ADAPTOR MOLECULE"/>
    <property type="match status" value="1"/>
</dbReference>
<dbReference type="Gene3D" id="2.30.30.40">
    <property type="entry name" value="SH3 Domains"/>
    <property type="match status" value="1"/>
</dbReference>
<gene>
    <name evidence="11" type="ORF">QE152_g24895</name>
</gene>
<dbReference type="InterPro" id="IPR036028">
    <property type="entry name" value="SH3-like_dom_sf"/>
</dbReference>
<dbReference type="InterPro" id="IPR002014">
    <property type="entry name" value="VHS_dom"/>
</dbReference>
<evidence type="ECO:0000256" key="8">
    <source>
        <dbReference type="SAM" id="MobiDB-lite"/>
    </source>
</evidence>
<organism evidence="11 12">
    <name type="scientific">Popillia japonica</name>
    <name type="common">Japanese beetle</name>
    <dbReference type="NCBI Taxonomy" id="7064"/>
    <lineage>
        <taxon>Eukaryota</taxon>
        <taxon>Metazoa</taxon>
        <taxon>Ecdysozoa</taxon>
        <taxon>Arthropoda</taxon>
        <taxon>Hexapoda</taxon>
        <taxon>Insecta</taxon>
        <taxon>Pterygota</taxon>
        <taxon>Neoptera</taxon>
        <taxon>Endopterygota</taxon>
        <taxon>Coleoptera</taxon>
        <taxon>Polyphaga</taxon>
        <taxon>Scarabaeiformia</taxon>
        <taxon>Scarabaeidae</taxon>
        <taxon>Rutelinae</taxon>
        <taxon>Popillia</taxon>
    </lineage>
</organism>
<dbReference type="InterPro" id="IPR008942">
    <property type="entry name" value="ENTH_VHS"/>
</dbReference>
<comment type="caution">
    <text evidence="11">The sequence shown here is derived from an EMBL/GenBank/DDBJ whole genome shotgun (WGS) entry which is preliminary data.</text>
</comment>
<evidence type="ECO:0000259" key="10">
    <source>
        <dbReference type="PROSITE" id="PS50179"/>
    </source>
</evidence>
<keyword evidence="5" id="KW-0967">Endosome</keyword>
<dbReference type="Pfam" id="PF00018">
    <property type="entry name" value="SH3_1"/>
    <property type="match status" value="1"/>
</dbReference>
<reference evidence="11 12" key="1">
    <citation type="journal article" date="2024" name="BMC Genomics">
        <title>De novo assembly and annotation of Popillia japonica's genome with initial clues to its potential as an invasive pest.</title>
        <authorList>
            <person name="Cucini C."/>
            <person name="Boschi S."/>
            <person name="Funari R."/>
            <person name="Cardaioli E."/>
            <person name="Iannotti N."/>
            <person name="Marturano G."/>
            <person name="Paoli F."/>
            <person name="Bruttini M."/>
            <person name="Carapelli A."/>
            <person name="Frati F."/>
            <person name="Nardi F."/>
        </authorList>
    </citation>
    <scope>NUCLEOTIDE SEQUENCE [LARGE SCALE GENOMIC DNA]</scope>
    <source>
        <strain evidence="11">DMR45628</strain>
    </source>
</reference>
<dbReference type="InterPro" id="IPR003903">
    <property type="entry name" value="UIM_dom"/>
</dbReference>
<evidence type="ECO:0000256" key="3">
    <source>
        <dbReference type="ARBA" id="ARBA00022443"/>
    </source>
</evidence>
<dbReference type="InterPro" id="IPR050670">
    <property type="entry name" value="STAM"/>
</dbReference>
<dbReference type="PRINTS" id="PR00452">
    <property type="entry name" value="SH3DOMAIN"/>
</dbReference>
<evidence type="ECO:0000256" key="1">
    <source>
        <dbReference type="ARBA" id="ARBA00004177"/>
    </source>
</evidence>
<keyword evidence="12" id="KW-1185">Reference proteome</keyword>
<feature type="compositionally biased region" description="Polar residues" evidence="8">
    <location>
        <begin position="566"/>
        <end position="577"/>
    </location>
</feature>
<evidence type="ECO:0000259" key="9">
    <source>
        <dbReference type="PROSITE" id="PS50002"/>
    </source>
</evidence>
<comment type="similarity">
    <text evidence="2">Belongs to the STAM family.</text>
</comment>
<dbReference type="CDD" id="cd03568">
    <property type="entry name" value="VHS_STAM"/>
    <property type="match status" value="1"/>
</dbReference>
<dbReference type="PANTHER" id="PTHR45929:SF3">
    <property type="entry name" value="JAK PATHWAY SIGNAL TRANSDUCTION ADAPTOR MOLECULE"/>
    <property type="match status" value="1"/>
</dbReference>
<dbReference type="Gene3D" id="1.20.5.1940">
    <property type="match status" value="1"/>
</dbReference>
<accession>A0AAW1K3I2</accession>
<evidence type="ECO:0000256" key="7">
    <source>
        <dbReference type="PROSITE-ProRule" id="PRU00192"/>
    </source>
</evidence>
<dbReference type="SUPFAM" id="SSF50044">
    <property type="entry name" value="SH3-domain"/>
    <property type="match status" value="1"/>
</dbReference>
<feature type="region of interest" description="Disordered" evidence="8">
    <location>
        <begin position="447"/>
        <end position="530"/>
    </location>
</feature>
<protein>
    <submittedName>
        <fullName evidence="11">VHS domain</fullName>
    </submittedName>
</protein>